<organism evidence="6 7">
    <name type="scientific">Natronococcus jeotgali DSM 18795</name>
    <dbReference type="NCBI Taxonomy" id="1227498"/>
    <lineage>
        <taxon>Archaea</taxon>
        <taxon>Methanobacteriati</taxon>
        <taxon>Methanobacteriota</taxon>
        <taxon>Stenosarchaea group</taxon>
        <taxon>Halobacteria</taxon>
        <taxon>Halobacteriales</taxon>
        <taxon>Natrialbaceae</taxon>
        <taxon>Natronococcus</taxon>
    </lineage>
</organism>
<keyword evidence="3" id="KW-0238">DNA-binding</keyword>
<reference evidence="6 7" key="1">
    <citation type="journal article" date="2014" name="PLoS Genet.">
        <title>Phylogenetically driven sequencing of extremely halophilic archaea reveals strategies for static and dynamic osmo-response.</title>
        <authorList>
            <person name="Becker E.A."/>
            <person name="Seitzer P.M."/>
            <person name="Tritt A."/>
            <person name="Larsen D."/>
            <person name="Krusor M."/>
            <person name="Yao A.I."/>
            <person name="Wu D."/>
            <person name="Madern D."/>
            <person name="Eisen J.A."/>
            <person name="Darling A.E."/>
            <person name="Facciotti M.T."/>
        </authorList>
    </citation>
    <scope>NUCLEOTIDE SEQUENCE [LARGE SCALE GENOMIC DNA]</scope>
    <source>
        <strain evidence="6 7">DSM 18795</strain>
    </source>
</reference>
<dbReference type="GO" id="GO:0046983">
    <property type="term" value="F:protein dimerization activity"/>
    <property type="evidence" value="ECO:0007669"/>
    <property type="project" value="InterPro"/>
</dbReference>
<dbReference type="GO" id="GO:0003700">
    <property type="term" value="F:DNA-binding transcription factor activity"/>
    <property type="evidence" value="ECO:0007669"/>
    <property type="project" value="InterPro"/>
</dbReference>
<evidence type="ECO:0000256" key="4">
    <source>
        <dbReference type="ARBA" id="ARBA00023163"/>
    </source>
</evidence>
<dbReference type="GO" id="GO:0046914">
    <property type="term" value="F:transition metal ion binding"/>
    <property type="evidence" value="ECO:0007669"/>
    <property type="project" value="InterPro"/>
</dbReference>
<keyword evidence="2" id="KW-0805">Transcription regulation</keyword>
<sequence>MTTVAMEDYLKAIYHGQQETDGRVQTSAVAAHLGVSLPSVSAMFRRLEHRGLVEHQKYRGVTLTAEGQQIAVETVRHCLLLEAYLTKFLDHPDQAAHKEADQLEHHISEKFAEQIRDALDDQ</sequence>
<evidence type="ECO:0000259" key="5">
    <source>
        <dbReference type="PROSITE" id="PS50944"/>
    </source>
</evidence>
<evidence type="ECO:0000256" key="2">
    <source>
        <dbReference type="ARBA" id="ARBA00023015"/>
    </source>
</evidence>
<gene>
    <name evidence="6" type="ORF">C492_07290</name>
</gene>
<dbReference type="SUPFAM" id="SSF46785">
    <property type="entry name" value="Winged helix' DNA-binding domain"/>
    <property type="match status" value="1"/>
</dbReference>
<dbReference type="SUPFAM" id="SSF47979">
    <property type="entry name" value="Iron-dependent repressor protein, dimerization domain"/>
    <property type="match status" value="1"/>
</dbReference>
<dbReference type="InterPro" id="IPR022689">
    <property type="entry name" value="Iron_dep_repressor"/>
</dbReference>
<dbReference type="Pfam" id="PF01325">
    <property type="entry name" value="Fe_dep_repress"/>
    <property type="match status" value="1"/>
</dbReference>
<dbReference type="EMBL" id="AOIA01000046">
    <property type="protein sequence ID" value="ELY63203.1"/>
    <property type="molecule type" value="Genomic_DNA"/>
</dbReference>
<evidence type="ECO:0000313" key="7">
    <source>
        <dbReference type="Proteomes" id="UP000011531"/>
    </source>
</evidence>
<evidence type="ECO:0000313" key="6">
    <source>
        <dbReference type="EMBL" id="ELY63203.1"/>
    </source>
</evidence>
<keyword evidence="4" id="KW-0804">Transcription</keyword>
<dbReference type="PROSITE" id="PS50944">
    <property type="entry name" value="HTH_DTXR"/>
    <property type="match status" value="1"/>
</dbReference>
<keyword evidence="7" id="KW-1185">Reference proteome</keyword>
<comment type="similarity">
    <text evidence="1">Belongs to the DtxR/MntR family.</text>
</comment>
<dbReference type="PANTHER" id="PTHR33238:SF7">
    <property type="entry name" value="IRON-DEPENDENT TRANSCRIPTIONAL REGULATOR"/>
    <property type="match status" value="1"/>
</dbReference>
<dbReference type="InterPro" id="IPR036421">
    <property type="entry name" value="Fe_dep_repressor_sf"/>
</dbReference>
<evidence type="ECO:0000256" key="1">
    <source>
        <dbReference type="ARBA" id="ARBA00007871"/>
    </source>
</evidence>
<comment type="caution">
    <text evidence="6">The sequence shown here is derived from an EMBL/GenBank/DDBJ whole genome shotgun (WGS) entry which is preliminary data.</text>
</comment>
<dbReference type="Proteomes" id="UP000011531">
    <property type="component" value="Unassembled WGS sequence"/>
</dbReference>
<evidence type="ECO:0000256" key="3">
    <source>
        <dbReference type="ARBA" id="ARBA00023125"/>
    </source>
</evidence>
<dbReference type="GO" id="GO:0003677">
    <property type="term" value="F:DNA binding"/>
    <property type="evidence" value="ECO:0007669"/>
    <property type="project" value="UniProtKB-KW"/>
</dbReference>
<name>L9XRF2_9EURY</name>
<dbReference type="InterPro" id="IPR036388">
    <property type="entry name" value="WH-like_DNA-bd_sf"/>
</dbReference>
<dbReference type="SMART" id="SM00529">
    <property type="entry name" value="HTH_DTXR"/>
    <property type="match status" value="1"/>
</dbReference>
<dbReference type="OrthoDB" id="24735at2157"/>
<feature type="domain" description="HTH dtxR-type" evidence="5">
    <location>
        <begin position="1"/>
        <end position="64"/>
    </location>
</feature>
<protein>
    <submittedName>
        <fullName evidence="6">DtxR family iron (Metal) dependent repressor</fullName>
    </submittedName>
</protein>
<dbReference type="InterPro" id="IPR022687">
    <property type="entry name" value="HTH_DTXR"/>
</dbReference>
<dbReference type="STRING" id="1227498.C492_07290"/>
<accession>L9XRF2</accession>
<dbReference type="InterPro" id="IPR036390">
    <property type="entry name" value="WH_DNA-bd_sf"/>
</dbReference>
<dbReference type="AlphaFoldDB" id="L9XRF2"/>
<proteinExistence type="inferred from homology"/>
<dbReference type="RefSeq" id="WP_008421820.1">
    <property type="nucleotide sequence ID" value="NZ_AOIA01000046.1"/>
</dbReference>
<dbReference type="InterPro" id="IPR001367">
    <property type="entry name" value="Fe_dep_repressor"/>
</dbReference>
<dbReference type="Gene3D" id="1.10.10.10">
    <property type="entry name" value="Winged helix-like DNA-binding domain superfamily/Winged helix DNA-binding domain"/>
    <property type="match status" value="1"/>
</dbReference>
<dbReference type="PANTHER" id="PTHR33238">
    <property type="entry name" value="IRON (METAL) DEPENDENT REPRESSOR, DTXR FAMILY"/>
    <property type="match status" value="1"/>
</dbReference>
<dbReference type="InterPro" id="IPR050536">
    <property type="entry name" value="DtxR_MntR_Metal-Reg"/>
</dbReference>
<dbReference type="Pfam" id="PF02742">
    <property type="entry name" value="Fe_dep_repr_C"/>
    <property type="match status" value="1"/>
</dbReference>